<organism evidence="2 3">
    <name type="scientific">Vitis vinifera</name>
    <name type="common">Grape</name>
    <dbReference type="NCBI Taxonomy" id="29760"/>
    <lineage>
        <taxon>Eukaryota</taxon>
        <taxon>Viridiplantae</taxon>
        <taxon>Streptophyta</taxon>
        <taxon>Embryophyta</taxon>
        <taxon>Tracheophyta</taxon>
        <taxon>Spermatophyta</taxon>
        <taxon>Magnoliopsida</taxon>
        <taxon>eudicotyledons</taxon>
        <taxon>Gunneridae</taxon>
        <taxon>Pentapetalae</taxon>
        <taxon>rosids</taxon>
        <taxon>Vitales</taxon>
        <taxon>Vitaceae</taxon>
        <taxon>Viteae</taxon>
        <taxon>Vitis</taxon>
    </lineage>
</organism>
<evidence type="ECO:0000313" key="2">
    <source>
        <dbReference type="EMBL" id="RVW88376.1"/>
    </source>
</evidence>
<dbReference type="InterPro" id="IPR002156">
    <property type="entry name" value="RNaseH_domain"/>
</dbReference>
<proteinExistence type="predicted"/>
<dbReference type="Gene3D" id="3.30.420.10">
    <property type="entry name" value="Ribonuclease H-like superfamily/Ribonuclease H"/>
    <property type="match status" value="1"/>
</dbReference>
<comment type="caution">
    <text evidence="2">The sequence shown here is derived from an EMBL/GenBank/DDBJ whole genome shotgun (WGS) entry which is preliminary data.</text>
</comment>
<dbReference type="CDD" id="cd09279">
    <property type="entry name" value="RNase_HI_like"/>
    <property type="match status" value="1"/>
</dbReference>
<dbReference type="EMBL" id="QGNW01000174">
    <property type="protein sequence ID" value="RVW88376.1"/>
    <property type="molecule type" value="Genomic_DNA"/>
</dbReference>
<dbReference type="PANTHER" id="PTHR48475">
    <property type="entry name" value="RIBONUCLEASE H"/>
    <property type="match status" value="1"/>
</dbReference>
<dbReference type="InterPro" id="IPR012337">
    <property type="entry name" value="RNaseH-like_sf"/>
</dbReference>
<reference evidence="2 3" key="1">
    <citation type="journal article" date="2018" name="PLoS Genet.">
        <title>Population sequencing reveals clonal diversity and ancestral inbreeding in the grapevine cultivar Chardonnay.</title>
        <authorList>
            <person name="Roach M.J."/>
            <person name="Johnson D.L."/>
            <person name="Bohlmann J."/>
            <person name="van Vuuren H.J."/>
            <person name="Jones S.J."/>
            <person name="Pretorius I.S."/>
            <person name="Schmidt S.A."/>
            <person name="Borneman A.R."/>
        </authorList>
    </citation>
    <scope>NUCLEOTIDE SEQUENCE [LARGE SCALE GENOMIC DNA]</scope>
    <source>
        <strain evidence="3">cv. Chardonnay</strain>
        <tissue evidence="2">Leaf</tissue>
    </source>
</reference>
<dbReference type="Proteomes" id="UP000288805">
    <property type="component" value="Unassembled WGS sequence"/>
</dbReference>
<evidence type="ECO:0000259" key="1">
    <source>
        <dbReference type="Pfam" id="PF13456"/>
    </source>
</evidence>
<dbReference type="SUPFAM" id="SSF53098">
    <property type="entry name" value="Ribonuclease H-like"/>
    <property type="match status" value="1"/>
</dbReference>
<gene>
    <name evidence="2" type="primary">rnhA_9</name>
    <name evidence="2" type="ORF">CK203_040940</name>
</gene>
<dbReference type="GO" id="GO:0004523">
    <property type="term" value="F:RNA-DNA hybrid ribonuclease activity"/>
    <property type="evidence" value="ECO:0007669"/>
    <property type="project" value="InterPro"/>
</dbReference>
<dbReference type="AlphaFoldDB" id="A0A438HVA5"/>
<accession>A0A438HVA5</accession>
<protein>
    <submittedName>
        <fullName evidence="2">Ribonuclease HI</fullName>
    </submittedName>
</protein>
<name>A0A438HVA5_VITVI</name>
<feature type="domain" description="RNase H type-1" evidence="1">
    <location>
        <begin position="97"/>
        <end position="181"/>
    </location>
</feature>
<dbReference type="InterPro" id="IPR036397">
    <property type="entry name" value="RNaseH_sf"/>
</dbReference>
<sequence>MLGLRTKKEISGFLGRLQYISRFIAKLIDTVSPFFNSRGRVNLLFWMISANVHLRGSGVLVVASNLGASYTRSSLTPILVNLRHSLGMHHSFDRYPATNNIVEYEACFLGLETTLKLKIRQMEVFGNTNLVLRQIQGHWKTRDVKLRPYHAYLELLVGRFDDLSYTHLPRAHNQFADALATIASMIDIPVDTVVHHLLIESRSVLAYCYLIDEVELDDGLPWYHDIYQFLRLGIYLEVATTKDKKALR</sequence>
<dbReference type="Pfam" id="PF13456">
    <property type="entry name" value="RVT_3"/>
    <property type="match status" value="1"/>
</dbReference>
<dbReference type="GO" id="GO:0003676">
    <property type="term" value="F:nucleic acid binding"/>
    <property type="evidence" value="ECO:0007669"/>
    <property type="project" value="InterPro"/>
</dbReference>
<evidence type="ECO:0000313" key="3">
    <source>
        <dbReference type="Proteomes" id="UP000288805"/>
    </source>
</evidence>
<dbReference type="PANTHER" id="PTHR48475:SF1">
    <property type="entry name" value="RNASE H TYPE-1 DOMAIN-CONTAINING PROTEIN"/>
    <property type="match status" value="1"/>
</dbReference>